<feature type="domain" description="Thioredoxin" evidence="1">
    <location>
        <begin position="17"/>
        <end position="85"/>
    </location>
</feature>
<dbReference type="CDD" id="cd02947">
    <property type="entry name" value="TRX_family"/>
    <property type="match status" value="1"/>
</dbReference>
<dbReference type="Pfam" id="PF00085">
    <property type="entry name" value="Thioredoxin"/>
    <property type="match status" value="1"/>
</dbReference>
<dbReference type="InterPro" id="IPR013766">
    <property type="entry name" value="Thioredoxin_domain"/>
</dbReference>
<reference evidence="2 3" key="1">
    <citation type="submission" date="2018-10" db="EMBL/GenBank/DDBJ databases">
        <title>Phylogenomics of Brevibacillus.</title>
        <authorList>
            <person name="Dunlap C."/>
        </authorList>
    </citation>
    <scope>NUCLEOTIDE SEQUENCE [LARGE SCALE GENOMIC DNA]</scope>
    <source>
        <strain evidence="2 3">JCM 12215</strain>
    </source>
</reference>
<dbReference type="InterPro" id="IPR036249">
    <property type="entry name" value="Thioredoxin-like_sf"/>
</dbReference>
<proteinExistence type="predicted"/>
<comment type="caution">
    <text evidence="2">The sequence shown here is derived from an EMBL/GenBank/DDBJ whole genome shotgun (WGS) entry which is preliminary data.</text>
</comment>
<dbReference type="RefSeq" id="WP_122907450.1">
    <property type="nucleotide sequence ID" value="NZ_CBCSBE010000023.1"/>
</dbReference>
<gene>
    <name evidence="2" type="ORF">EDM52_02620</name>
</gene>
<accession>A0A3M8CNV7</accession>
<dbReference type="OrthoDB" id="5784238at2"/>
<protein>
    <submittedName>
        <fullName evidence="2">Thioredoxin</fullName>
    </submittedName>
</protein>
<keyword evidence="3" id="KW-1185">Reference proteome</keyword>
<sequence>MEELNMTEVERRCAGKQTFALFVYTPMCGTCKLAERMLEVTHEALPTAPLYKINLNTAAPLAEKWQITSVPALIIFNRGEIQETHYAMQSVGFLFEVLQPLI</sequence>
<dbReference type="Gene3D" id="3.40.30.10">
    <property type="entry name" value="Glutaredoxin"/>
    <property type="match status" value="1"/>
</dbReference>
<organism evidence="2 3">
    <name type="scientific">Brevibacillus invocatus</name>
    <dbReference type="NCBI Taxonomy" id="173959"/>
    <lineage>
        <taxon>Bacteria</taxon>
        <taxon>Bacillati</taxon>
        <taxon>Bacillota</taxon>
        <taxon>Bacilli</taxon>
        <taxon>Bacillales</taxon>
        <taxon>Paenibacillaceae</taxon>
        <taxon>Brevibacillus</taxon>
    </lineage>
</organism>
<dbReference type="SUPFAM" id="SSF52833">
    <property type="entry name" value="Thioredoxin-like"/>
    <property type="match status" value="1"/>
</dbReference>
<dbReference type="Proteomes" id="UP000282028">
    <property type="component" value="Unassembled WGS sequence"/>
</dbReference>
<evidence type="ECO:0000313" key="2">
    <source>
        <dbReference type="EMBL" id="RNB76565.1"/>
    </source>
</evidence>
<name>A0A3M8CNV7_9BACL</name>
<dbReference type="EMBL" id="RHHR01000006">
    <property type="protein sequence ID" value="RNB76565.1"/>
    <property type="molecule type" value="Genomic_DNA"/>
</dbReference>
<evidence type="ECO:0000313" key="3">
    <source>
        <dbReference type="Proteomes" id="UP000282028"/>
    </source>
</evidence>
<dbReference type="AlphaFoldDB" id="A0A3M8CNV7"/>
<evidence type="ECO:0000259" key="1">
    <source>
        <dbReference type="Pfam" id="PF00085"/>
    </source>
</evidence>